<dbReference type="SUPFAM" id="SSF49503">
    <property type="entry name" value="Cupredoxins"/>
    <property type="match status" value="3"/>
</dbReference>
<keyword evidence="3 7" id="KW-0732">Signal</keyword>
<feature type="chain" id="PRO_5004349012" evidence="7">
    <location>
        <begin position="18"/>
        <end position="605"/>
    </location>
</feature>
<feature type="domain" description="Plastocyanin-like" evidence="8">
    <location>
        <begin position="173"/>
        <end position="350"/>
    </location>
</feature>
<dbReference type="InterPro" id="IPR045087">
    <property type="entry name" value="Cu-oxidase_fam"/>
</dbReference>
<dbReference type="KEGG" id="npa:UCRNP2_7111"/>
<dbReference type="Gene3D" id="2.60.40.420">
    <property type="entry name" value="Cupredoxins - blue copper proteins"/>
    <property type="match status" value="3"/>
</dbReference>
<dbReference type="eggNOG" id="KOG1263">
    <property type="taxonomic scope" value="Eukaryota"/>
</dbReference>
<accession>R1GD46</accession>
<protein>
    <submittedName>
        <fullName evidence="11">Putative multicopper oxidase protein</fullName>
    </submittedName>
</protein>
<evidence type="ECO:0000313" key="11">
    <source>
        <dbReference type="EMBL" id="EOD46161.1"/>
    </source>
</evidence>
<evidence type="ECO:0000256" key="1">
    <source>
        <dbReference type="ARBA" id="ARBA00010609"/>
    </source>
</evidence>
<keyword evidence="2" id="KW-0479">Metal-binding</keyword>
<evidence type="ECO:0000313" key="12">
    <source>
        <dbReference type="Proteomes" id="UP000013521"/>
    </source>
</evidence>
<dbReference type="InterPro" id="IPR008972">
    <property type="entry name" value="Cupredoxin"/>
</dbReference>
<dbReference type="EMBL" id="KB916480">
    <property type="protein sequence ID" value="EOD46161.1"/>
    <property type="molecule type" value="Genomic_DNA"/>
</dbReference>
<gene>
    <name evidence="11" type="ORF">UCRNP2_7111</name>
</gene>
<evidence type="ECO:0000256" key="7">
    <source>
        <dbReference type="SAM" id="SignalP"/>
    </source>
</evidence>
<evidence type="ECO:0000259" key="8">
    <source>
        <dbReference type="Pfam" id="PF00394"/>
    </source>
</evidence>
<dbReference type="OrthoDB" id="2121828at2759"/>
<feature type="domain" description="Plastocyanin-like" evidence="9">
    <location>
        <begin position="446"/>
        <end position="542"/>
    </location>
</feature>
<evidence type="ECO:0000259" key="10">
    <source>
        <dbReference type="Pfam" id="PF07732"/>
    </source>
</evidence>
<feature type="domain" description="Plastocyanin-like" evidence="10">
    <location>
        <begin position="38"/>
        <end position="143"/>
    </location>
</feature>
<dbReference type="AlphaFoldDB" id="R1GD46"/>
<dbReference type="Proteomes" id="UP000013521">
    <property type="component" value="Unassembled WGS sequence"/>
</dbReference>
<evidence type="ECO:0000256" key="5">
    <source>
        <dbReference type="ARBA" id="ARBA00023008"/>
    </source>
</evidence>
<keyword evidence="4" id="KW-0560">Oxidoreductase</keyword>
<dbReference type="Pfam" id="PF00394">
    <property type="entry name" value="Cu-oxidase"/>
    <property type="match status" value="1"/>
</dbReference>
<dbReference type="OMA" id="INEPWND"/>
<sequence length="605" mass="67714">MKWKWLVCQAHALIAAAEFVNQVREYHLELGSKWMGLDGNFRPTLTVNGTTPGPLIWGYEGDTLRVHVTNKLLVETTMHWHGVFQYDKYWMDGVPGVTQYPIEPRGSYTYEFTLTNQTGIYFYHGHFGPAFADGQRGPLWIKPAPWRERPYSLISDKKEDIAAMLSAEDKANHLLVSDWFLQSQDLNIISYRDSGASPTCVGSLVMNGRGRTICLDRATIDQSDNGLARDSMGCLPPDVGGEYLNKRECASTTSDLEVVQAEEGERYAWLNFIHPGAHHELRISVDEHDMWIVAADGDFVKPKKVQAININMGERISVLVPLTQRPANYAIRMASLAEEQLIWGLGILRYPSAADERSSAGVMSIPRSTPHIDIAGAMLTPGGVLMDEMRDLAPWPPRRPPTYTNRTLRFAIRRPGPSTWVLASEPHQGFRQQMPPVLWNAGSRGPTTVEGLRNGSVVDIVYENGAFGMHPFHKHNHKAFIIGMGEGFFRWPDVEAAIKDVPENFNLVDPPLRDGARLAKGEGSWTVIRYQITFPAMSMLHCGFSGRGRARMRANEVAGHRIHHFAGGQQIVLLEGAEAMPPLPEYIKNMTHADFVPPLRYGPLD</sequence>
<dbReference type="CDD" id="cd13876">
    <property type="entry name" value="CuRO_2_Abr2_like"/>
    <property type="match status" value="1"/>
</dbReference>
<proteinExistence type="inferred from homology"/>
<dbReference type="HOGENOM" id="CLU_006504_5_4_1"/>
<dbReference type="CDD" id="cd13850">
    <property type="entry name" value="CuRO_1_Abr2_like"/>
    <property type="match status" value="1"/>
</dbReference>
<dbReference type="Pfam" id="PF07732">
    <property type="entry name" value="Cu-oxidase_3"/>
    <property type="match status" value="1"/>
</dbReference>
<evidence type="ECO:0000256" key="2">
    <source>
        <dbReference type="ARBA" id="ARBA00022723"/>
    </source>
</evidence>
<feature type="signal peptide" evidence="7">
    <location>
        <begin position="1"/>
        <end position="17"/>
    </location>
</feature>
<organism evidence="11 12">
    <name type="scientific">Botryosphaeria parva (strain UCR-NP2)</name>
    <name type="common">Grapevine canker fungus</name>
    <name type="synonym">Neofusicoccum parvum</name>
    <dbReference type="NCBI Taxonomy" id="1287680"/>
    <lineage>
        <taxon>Eukaryota</taxon>
        <taxon>Fungi</taxon>
        <taxon>Dikarya</taxon>
        <taxon>Ascomycota</taxon>
        <taxon>Pezizomycotina</taxon>
        <taxon>Dothideomycetes</taxon>
        <taxon>Dothideomycetes incertae sedis</taxon>
        <taxon>Botryosphaeriales</taxon>
        <taxon>Botryosphaeriaceae</taxon>
        <taxon>Neofusicoccum</taxon>
    </lineage>
</organism>
<dbReference type="STRING" id="1287680.R1GD46"/>
<dbReference type="GO" id="GO:0005507">
    <property type="term" value="F:copper ion binding"/>
    <property type="evidence" value="ECO:0007669"/>
    <property type="project" value="InterPro"/>
</dbReference>
<evidence type="ECO:0000256" key="3">
    <source>
        <dbReference type="ARBA" id="ARBA00022729"/>
    </source>
</evidence>
<dbReference type="PANTHER" id="PTHR11709">
    <property type="entry name" value="MULTI-COPPER OXIDASE"/>
    <property type="match status" value="1"/>
</dbReference>
<dbReference type="InterPro" id="IPR011707">
    <property type="entry name" value="Cu-oxidase-like_N"/>
</dbReference>
<dbReference type="Pfam" id="PF07731">
    <property type="entry name" value="Cu-oxidase_2"/>
    <property type="match status" value="1"/>
</dbReference>
<comment type="similarity">
    <text evidence="1">Belongs to the multicopper oxidase family.</text>
</comment>
<evidence type="ECO:0000256" key="6">
    <source>
        <dbReference type="ARBA" id="ARBA00023180"/>
    </source>
</evidence>
<evidence type="ECO:0000259" key="9">
    <source>
        <dbReference type="Pfam" id="PF07731"/>
    </source>
</evidence>
<dbReference type="InterPro" id="IPR011706">
    <property type="entry name" value="Cu-oxidase_C"/>
</dbReference>
<evidence type="ECO:0000256" key="4">
    <source>
        <dbReference type="ARBA" id="ARBA00023002"/>
    </source>
</evidence>
<keyword evidence="6" id="KW-0325">Glycoprotein</keyword>
<dbReference type="InterPro" id="IPR001117">
    <property type="entry name" value="Cu-oxidase_2nd"/>
</dbReference>
<dbReference type="PANTHER" id="PTHR11709:SF488">
    <property type="entry name" value="LACCASE-RELATED"/>
    <property type="match status" value="1"/>
</dbReference>
<name>R1GD46_BOTPV</name>
<dbReference type="GO" id="GO:0016491">
    <property type="term" value="F:oxidoreductase activity"/>
    <property type="evidence" value="ECO:0007669"/>
    <property type="project" value="UniProtKB-KW"/>
</dbReference>
<keyword evidence="5" id="KW-0186">Copper</keyword>
<reference evidence="12" key="1">
    <citation type="journal article" date="2013" name="Genome Announc.">
        <title>Draft genome sequence of Neofusicoccum parvum isolate UCR-NP2, a fungal vascular pathogen associated with grapevine cankers.</title>
        <authorList>
            <person name="Blanco-Ulate B."/>
            <person name="Rolshausen P."/>
            <person name="Cantu D."/>
        </authorList>
    </citation>
    <scope>NUCLEOTIDE SEQUENCE [LARGE SCALE GENOMIC DNA]</scope>
    <source>
        <strain evidence="12">UCR-NP2</strain>
    </source>
</reference>